<dbReference type="InterPro" id="IPR012675">
    <property type="entry name" value="Beta-grasp_dom_sf"/>
</dbReference>
<dbReference type="GO" id="GO:0016887">
    <property type="term" value="F:ATP hydrolysis activity"/>
    <property type="evidence" value="ECO:0007669"/>
    <property type="project" value="TreeGrafter"/>
</dbReference>
<dbReference type="Gene3D" id="3.10.20.30">
    <property type="match status" value="1"/>
</dbReference>
<gene>
    <name evidence="4" type="ORF">MSIBF_A2820004</name>
</gene>
<comment type="similarity">
    <text evidence="1">Belongs to the RelA/SpoT family.</text>
</comment>
<sequence>MKIGIVGKPNVGKSTFFKATTLADVQIANYPFTTINPNVGMGYVRTDCVCKELDVKCNPKNSVCIHQQRFVPVEIIDVAGLVPDAHLGKGLGNQFLDDLRNADVLIHVIDISGTTNDKGEETENYDPENDIKFLEDEINLWFYDIIKRNWSKISGKVKYERNDLLKEIVSMVSGLGITEHEVKAALGDMTLKDDDELKEFSFKLREISKKILLFGNKIDKDKNKNFERLGEKYSIIPGFADGELALRLAAKAGVIDYLSGDTDFKILKNLNAGQEKAITFIKDKLKSFPTGTGVQSAINKCIFEILHYTVVYPVEDEGKFSDSKGNVLPDARIVRNDSTPVDLAYMIHTDIGKKFITAVNCKTNMNVSKNYVLKNGDVIKIVAGK</sequence>
<evidence type="ECO:0000256" key="2">
    <source>
        <dbReference type="ARBA" id="ARBA00022741"/>
    </source>
</evidence>
<dbReference type="InterPro" id="IPR027417">
    <property type="entry name" value="P-loop_NTPase"/>
</dbReference>
<dbReference type="InterPro" id="IPR012676">
    <property type="entry name" value="TGS-like"/>
</dbReference>
<dbReference type="Pfam" id="PF01926">
    <property type="entry name" value="MMR_HSR1"/>
    <property type="match status" value="1"/>
</dbReference>
<dbReference type="AlphaFoldDB" id="A0A098EBF2"/>
<dbReference type="InterPro" id="IPR013646">
    <property type="entry name" value="YGR210-like_G4"/>
</dbReference>
<dbReference type="PROSITE" id="PS51710">
    <property type="entry name" value="G_OBG"/>
    <property type="match status" value="1"/>
</dbReference>
<dbReference type="InterPro" id="IPR004095">
    <property type="entry name" value="TGS"/>
</dbReference>
<dbReference type="Pfam" id="PF08438">
    <property type="entry name" value="YGR210-like_G4"/>
    <property type="match status" value="1"/>
</dbReference>
<dbReference type="Gene3D" id="1.10.8.470">
    <property type="match status" value="1"/>
</dbReference>
<dbReference type="PANTHER" id="PTHR23305:SF1">
    <property type="entry name" value="OBG-TYPE G DOMAIN-CONTAINING PROTEIN"/>
    <property type="match status" value="1"/>
</dbReference>
<keyword evidence="2" id="KW-0547">Nucleotide-binding</keyword>
<dbReference type="PANTHER" id="PTHR23305">
    <property type="entry name" value="OBG GTPASE FAMILY"/>
    <property type="match status" value="1"/>
</dbReference>
<dbReference type="NCBIfam" id="NF007171">
    <property type="entry name" value="PRK09602.1"/>
    <property type="match status" value="1"/>
</dbReference>
<accession>A0A098EBF2</accession>
<protein>
    <recommendedName>
        <fullName evidence="3">OBG-type G domain-containing protein</fullName>
    </recommendedName>
</protein>
<dbReference type="SUPFAM" id="SSF52540">
    <property type="entry name" value="P-loop containing nucleoside triphosphate hydrolases"/>
    <property type="match status" value="1"/>
</dbReference>
<evidence type="ECO:0000259" key="3">
    <source>
        <dbReference type="PROSITE" id="PS51710"/>
    </source>
</evidence>
<evidence type="ECO:0000256" key="1">
    <source>
        <dbReference type="ARBA" id="ARBA00007476"/>
    </source>
</evidence>
<dbReference type="Gene3D" id="3.40.50.300">
    <property type="entry name" value="P-loop containing nucleotide triphosphate hydrolases"/>
    <property type="match status" value="1"/>
</dbReference>
<dbReference type="InterPro" id="IPR031167">
    <property type="entry name" value="G_OBG"/>
</dbReference>
<feature type="domain" description="OBG-type G" evidence="3">
    <location>
        <begin position="1"/>
        <end position="258"/>
    </location>
</feature>
<dbReference type="EMBL" id="CCXY01000204">
    <property type="protein sequence ID" value="CEG12856.1"/>
    <property type="molecule type" value="Genomic_DNA"/>
</dbReference>
<dbReference type="PRINTS" id="PR00326">
    <property type="entry name" value="GTP1OBG"/>
</dbReference>
<organism evidence="4">
    <name type="scientific">groundwater metagenome</name>
    <dbReference type="NCBI Taxonomy" id="717931"/>
    <lineage>
        <taxon>unclassified sequences</taxon>
        <taxon>metagenomes</taxon>
        <taxon>ecological metagenomes</taxon>
    </lineage>
</organism>
<dbReference type="GO" id="GO:0005737">
    <property type="term" value="C:cytoplasm"/>
    <property type="evidence" value="ECO:0007669"/>
    <property type="project" value="TreeGrafter"/>
</dbReference>
<dbReference type="FunFam" id="3.10.20.30:FF:000002">
    <property type="entry name" value="GTP pyrophosphokinase (RelA/SpoT)"/>
    <property type="match status" value="1"/>
</dbReference>
<evidence type="ECO:0000313" key="4">
    <source>
        <dbReference type="EMBL" id="CEG12856.1"/>
    </source>
</evidence>
<reference evidence="4" key="1">
    <citation type="submission" date="2014-09" db="EMBL/GenBank/DDBJ databases">
        <authorList>
            <person name="Probst J Alexander"/>
        </authorList>
    </citation>
    <scope>NUCLEOTIDE SEQUENCE</scope>
</reference>
<dbReference type="CDD" id="cd01899">
    <property type="entry name" value="Ygr210"/>
    <property type="match status" value="1"/>
</dbReference>
<name>A0A098EBF2_9ZZZZ</name>
<dbReference type="InterPro" id="IPR006073">
    <property type="entry name" value="GTP-bd"/>
</dbReference>
<dbReference type="SUPFAM" id="SSF81271">
    <property type="entry name" value="TGS-like"/>
    <property type="match status" value="1"/>
</dbReference>
<dbReference type="GO" id="GO:0005525">
    <property type="term" value="F:GTP binding"/>
    <property type="evidence" value="ECO:0007669"/>
    <property type="project" value="InterPro"/>
</dbReference>
<proteinExistence type="inferred from homology"/>
<dbReference type="Pfam" id="PF02824">
    <property type="entry name" value="TGS"/>
    <property type="match status" value="1"/>
</dbReference>